<dbReference type="Proteomes" id="UP000799766">
    <property type="component" value="Unassembled WGS sequence"/>
</dbReference>
<organism evidence="1 2">
    <name type="scientific">Lineolata rhizophorae</name>
    <dbReference type="NCBI Taxonomy" id="578093"/>
    <lineage>
        <taxon>Eukaryota</taxon>
        <taxon>Fungi</taxon>
        <taxon>Dikarya</taxon>
        <taxon>Ascomycota</taxon>
        <taxon>Pezizomycotina</taxon>
        <taxon>Dothideomycetes</taxon>
        <taxon>Dothideomycetes incertae sedis</taxon>
        <taxon>Lineolatales</taxon>
        <taxon>Lineolataceae</taxon>
        <taxon>Lineolata</taxon>
    </lineage>
</organism>
<gene>
    <name evidence="1" type="ORF">BDY21DRAFT_136324</name>
</gene>
<dbReference type="EMBL" id="MU001672">
    <property type="protein sequence ID" value="KAF2460967.1"/>
    <property type="molecule type" value="Genomic_DNA"/>
</dbReference>
<keyword evidence="2" id="KW-1185">Reference proteome</keyword>
<evidence type="ECO:0000313" key="1">
    <source>
        <dbReference type="EMBL" id="KAF2460967.1"/>
    </source>
</evidence>
<protein>
    <submittedName>
        <fullName evidence="1">Uncharacterized protein</fullName>
    </submittedName>
</protein>
<accession>A0A6A6PB53</accession>
<dbReference type="AlphaFoldDB" id="A0A6A6PB53"/>
<reference evidence="1" key="1">
    <citation type="journal article" date="2020" name="Stud. Mycol.">
        <title>101 Dothideomycetes genomes: a test case for predicting lifestyles and emergence of pathogens.</title>
        <authorList>
            <person name="Haridas S."/>
            <person name="Albert R."/>
            <person name="Binder M."/>
            <person name="Bloem J."/>
            <person name="Labutti K."/>
            <person name="Salamov A."/>
            <person name="Andreopoulos B."/>
            <person name="Baker S."/>
            <person name="Barry K."/>
            <person name="Bills G."/>
            <person name="Bluhm B."/>
            <person name="Cannon C."/>
            <person name="Castanera R."/>
            <person name="Culley D."/>
            <person name="Daum C."/>
            <person name="Ezra D."/>
            <person name="Gonzalez J."/>
            <person name="Henrissat B."/>
            <person name="Kuo A."/>
            <person name="Liang C."/>
            <person name="Lipzen A."/>
            <person name="Lutzoni F."/>
            <person name="Magnuson J."/>
            <person name="Mondo S."/>
            <person name="Nolan M."/>
            <person name="Ohm R."/>
            <person name="Pangilinan J."/>
            <person name="Park H.-J."/>
            <person name="Ramirez L."/>
            <person name="Alfaro M."/>
            <person name="Sun H."/>
            <person name="Tritt A."/>
            <person name="Yoshinaga Y."/>
            <person name="Zwiers L.-H."/>
            <person name="Turgeon B."/>
            <person name="Goodwin S."/>
            <person name="Spatafora J."/>
            <person name="Crous P."/>
            <person name="Grigoriev I."/>
        </authorList>
    </citation>
    <scope>NUCLEOTIDE SEQUENCE</scope>
    <source>
        <strain evidence="1">ATCC 16933</strain>
    </source>
</reference>
<evidence type="ECO:0000313" key="2">
    <source>
        <dbReference type="Proteomes" id="UP000799766"/>
    </source>
</evidence>
<sequence length="167" mass="18396">MPPSGRRPRPRARNTVDEDSKSFHLYGLPNMVERAAWRGVAMTSPSAWCPCNRGRTAGIGAGASTAEARRMAALAIVRESRGLHAASSAEERTNLRDSGSRRRQRHTLFVLPRYPRMLCPPRHASAPASPCGRTTSSSSLLRLNRGFDLCPTLGSQRLVDPHILRTR</sequence>
<name>A0A6A6PB53_9PEZI</name>
<proteinExistence type="predicted"/>